<sequence length="82" mass="9854">MNILHLTLKRKWFDLIASGAKTEEYRECKTYWVKRLRGRVYDEVHFRNGYRPDSPFMRVECLGISCIAYHYIIKLGKVLEVK</sequence>
<name>A0A0F9IRU0_9ZZZZ</name>
<accession>A0A0F9IRU0</accession>
<evidence type="ECO:0008006" key="2">
    <source>
        <dbReference type="Google" id="ProtNLM"/>
    </source>
</evidence>
<organism evidence="1">
    <name type="scientific">marine sediment metagenome</name>
    <dbReference type="NCBI Taxonomy" id="412755"/>
    <lineage>
        <taxon>unclassified sequences</taxon>
        <taxon>metagenomes</taxon>
        <taxon>ecological metagenomes</taxon>
    </lineage>
</organism>
<evidence type="ECO:0000313" key="1">
    <source>
        <dbReference type="EMBL" id="KKL96445.1"/>
    </source>
</evidence>
<protein>
    <recommendedName>
        <fullName evidence="2">ASCH domain-containing protein</fullName>
    </recommendedName>
</protein>
<proteinExistence type="predicted"/>
<gene>
    <name evidence="1" type="ORF">LCGC14_1844380</name>
</gene>
<reference evidence="1" key="1">
    <citation type="journal article" date="2015" name="Nature">
        <title>Complex archaea that bridge the gap between prokaryotes and eukaryotes.</title>
        <authorList>
            <person name="Spang A."/>
            <person name="Saw J.H."/>
            <person name="Jorgensen S.L."/>
            <person name="Zaremba-Niedzwiedzka K."/>
            <person name="Martijn J."/>
            <person name="Lind A.E."/>
            <person name="van Eijk R."/>
            <person name="Schleper C."/>
            <person name="Guy L."/>
            <person name="Ettema T.J."/>
        </authorList>
    </citation>
    <scope>NUCLEOTIDE SEQUENCE</scope>
</reference>
<dbReference type="EMBL" id="LAZR01018431">
    <property type="protein sequence ID" value="KKL96445.1"/>
    <property type="molecule type" value="Genomic_DNA"/>
</dbReference>
<dbReference type="AlphaFoldDB" id="A0A0F9IRU0"/>
<comment type="caution">
    <text evidence="1">The sequence shown here is derived from an EMBL/GenBank/DDBJ whole genome shotgun (WGS) entry which is preliminary data.</text>
</comment>